<dbReference type="Gene3D" id="3.30.70.20">
    <property type="match status" value="1"/>
</dbReference>
<proteinExistence type="predicted"/>
<evidence type="ECO:0000259" key="1">
    <source>
        <dbReference type="PROSITE" id="PS51379"/>
    </source>
</evidence>
<dbReference type="InterPro" id="IPR052911">
    <property type="entry name" value="Corrinoid_activation_enz"/>
</dbReference>
<protein>
    <submittedName>
        <fullName evidence="2">Ferredoxin</fullName>
    </submittedName>
</protein>
<gene>
    <name evidence="2" type="ORF">DSCOOX_48480</name>
</gene>
<dbReference type="Proteomes" id="UP000422108">
    <property type="component" value="Chromosome"/>
</dbReference>
<keyword evidence="3" id="KW-1185">Reference proteome</keyword>
<feature type="domain" description="4Fe-4S ferredoxin-type" evidence="1">
    <location>
        <begin position="36"/>
        <end position="65"/>
    </location>
</feature>
<dbReference type="InterPro" id="IPR017896">
    <property type="entry name" value="4Fe4S_Fe-S-bd"/>
</dbReference>
<organism evidence="2 3">
    <name type="scientific">Desulfosarcina ovata subsp. ovata</name>
    <dbReference type="NCBI Taxonomy" id="2752305"/>
    <lineage>
        <taxon>Bacteria</taxon>
        <taxon>Pseudomonadati</taxon>
        <taxon>Thermodesulfobacteriota</taxon>
        <taxon>Desulfobacteria</taxon>
        <taxon>Desulfobacterales</taxon>
        <taxon>Desulfosarcinaceae</taxon>
        <taxon>Desulfosarcina</taxon>
    </lineage>
</organism>
<sequence length="248" mass="26763">MKVTRKIIQIDEERCDGCGNCVLSCAEGALIIVDGKARVISDNLCDGLGACMGECPQDALHIIEREAEEFDEEAVEKHLETPKDAPEESKTMPCGCPSTQIQSFAPTGDCRDANIPRTQTTAPAQSTLSHWPVQIRLIPPTAPFLKGADLLVVADCVPVAFPTLHRDFLAGKAVMVGCPKFDDAQDYIDRFAEIFKTADVNSVTTVVMEVPCCSGLPSIVKKGMEKAGVQVPSKQVTISTQGEILETR</sequence>
<dbReference type="SUPFAM" id="SSF54862">
    <property type="entry name" value="4Fe-4S ferredoxins"/>
    <property type="match status" value="1"/>
</dbReference>
<evidence type="ECO:0000313" key="3">
    <source>
        <dbReference type="Proteomes" id="UP000422108"/>
    </source>
</evidence>
<dbReference type="RefSeq" id="WP_155312547.1">
    <property type="nucleotide sequence ID" value="NZ_AP021879.1"/>
</dbReference>
<dbReference type="EMBL" id="AP021879">
    <property type="protein sequence ID" value="BBO91668.1"/>
    <property type="molecule type" value="Genomic_DNA"/>
</dbReference>
<evidence type="ECO:0000313" key="2">
    <source>
        <dbReference type="EMBL" id="BBO91668.1"/>
    </source>
</evidence>
<dbReference type="PANTHER" id="PTHR42895">
    <property type="entry name" value="IRON-SULFUR CLUSTER-BINDING PROTEIN-RELATED"/>
    <property type="match status" value="1"/>
</dbReference>
<reference evidence="2 3" key="1">
    <citation type="submission" date="2019-11" db="EMBL/GenBank/DDBJ databases">
        <title>Comparative genomics of hydrocarbon-degrading Desulfosarcina strains.</title>
        <authorList>
            <person name="Watanabe M."/>
            <person name="Kojima H."/>
            <person name="Fukui M."/>
        </authorList>
    </citation>
    <scope>NUCLEOTIDE SEQUENCE [LARGE SCALE GENOMIC DNA]</scope>
    <source>
        <strain evidence="3">oXyS1</strain>
    </source>
</reference>
<feature type="domain" description="4Fe-4S ferredoxin-type" evidence="1">
    <location>
        <begin position="6"/>
        <end position="35"/>
    </location>
</feature>
<dbReference type="PROSITE" id="PS51379">
    <property type="entry name" value="4FE4S_FER_2"/>
    <property type="match status" value="2"/>
</dbReference>
<dbReference type="AlphaFoldDB" id="A0A5K8AGI0"/>
<name>A0A5K8AGI0_9BACT</name>
<dbReference type="Pfam" id="PF13237">
    <property type="entry name" value="Fer4_10"/>
    <property type="match status" value="1"/>
</dbReference>
<accession>A0A5K8AGI0</accession>
<dbReference type="PANTHER" id="PTHR42895:SF1">
    <property type="entry name" value="IRON-SULFUR CLUSTER PROTEIN"/>
    <property type="match status" value="1"/>
</dbReference>